<dbReference type="PROSITE" id="PS00742">
    <property type="entry name" value="PEP_ENZYMES_2"/>
    <property type="match status" value="1"/>
</dbReference>
<dbReference type="Gene3D" id="3.20.20.60">
    <property type="entry name" value="Phosphoenolpyruvate-binding domains"/>
    <property type="match status" value="1"/>
</dbReference>
<feature type="binding site" evidence="20">
    <location>
        <position position="419"/>
    </location>
    <ligand>
        <name>Mg(2+)</name>
        <dbReference type="ChEBI" id="CHEBI:18420"/>
    </ligand>
</feature>
<protein>
    <recommendedName>
        <fullName evidence="7 17">Phosphoenolpyruvate-protein phosphotransferase</fullName>
        <ecNumber evidence="6 17">2.7.3.9</ecNumber>
    </recommendedName>
    <alternativeName>
        <fullName evidence="16 17">Phosphotransferase system, enzyme I</fullName>
    </alternativeName>
</protein>
<dbReference type="InterPro" id="IPR040442">
    <property type="entry name" value="Pyrv_kinase-like_dom_sf"/>
</dbReference>
<dbReference type="Pfam" id="PF02896">
    <property type="entry name" value="PEP-utilizers_C"/>
    <property type="match status" value="1"/>
</dbReference>
<comment type="cofactor">
    <cofactor evidence="2 17 20">
        <name>Mg(2+)</name>
        <dbReference type="ChEBI" id="CHEBI:18420"/>
    </cofactor>
</comment>
<evidence type="ECO:0000256" key="18">
    <source>
        <dbReference type="PIRSR" id="PIRSR000732-1"/>
    </source>
</evidence>
<feature type="domain" description="PEP-utilising enzyme mobile" evidence="21">
    <location>
        <begin position="154"/>
        <end position="223"/>
    </location>
</feature>
<comment type="function">
    <text evidence="3 17">General (non sugar-specific) component of the phosphoenolpyruvate-dependent sugar phosphotransferase system (sugar PTS). This major carbohydrate active-transport system catalyzes the phosphorylation of incoming sugar substrates concomitantly with their translocation across the cell membrane. Enzyme I transfers the phosphoryl group from phosphoenolpyruvate (PEP) to the phosphoryl carrier protein (HPr).</text>
</comment>
<dbReference type="Proteomes" id="UP001431656">
    <property type="component" value="Chromosome"/>
</dbReference>
<feature type="domain" description="Phosphotransferase system enzyme I N-terminal" evidence="23">
    <location>
        <begin position="11"/>
        <end position="127"/>
    </location>
</feature>
<dbReference type="InterPro" id="IPR015813">
    <property type="entry name" value="Pyrv/PenolPyrv_kinase-like_dom"/>
</dbReference>
<gene>
    <name evidence="24" type="ORF">brsh051_23520</name>
</gene>
<dbReference type="Pfam" id="PF05524">
    <property type="entry name" value="PEP-utilisers_N"/>
    <property type="match status" value="1"/>
</dbReference>
<dbReference type="InterPro" id="IPR036618">
    <property type="entry name" value="PtsI_HPr-bd_sf"/>
</dbReference>
<feature type="binding site" evidence="20">
    <location>
        <position position="443"/>
    </location>
    <ligand>
        <name>Mg(2+)</name>
        <dbReference type="ChEBI" id="CHEBI:18420"/>
    </ligand>
</feature>
<dbReference type="InterPro" id="IPR006318">
    <property type="entry name" value="PTS_EI-like"/>
</dbReference>
<dbReference type="InterPro" id="IPR036637">
    <property type="entry name" value="Phosphohistidine_dom_sf"/>
</dbReference>
<comment type="subcellular location">
    <subcellularLocation>
        <location evidence="4 17">Cytoplasm</location>
    </subcellularLocation>
</comment>
<evidence type="ECO:0000256" key="2">
    <source>
        <dbReference type="ARBA" id="ARBA00001946"/>
    </source>
</evidence>
<keyword evidence="25" id="KW-1185">Reference proteome</keyword>
<dbReference type="NCBIfam" id="TIGR01417">
    <property type="entry name" value="PTS_I_fam"/>
    <property type="match status" value="1"/>
</dbReference>
<evidence type="ECO:0000256" key="4">
    <source>
        <dbReference type="ARBA" id="ARBA00004496"/>
    </source>
</evidence>
<dbReference type="SUPFAM" id="SSF47831">
    <property type="entry name" value="Enzyme I of the PEP:sugar phosphotransferase system HPr-binding (sub)domain"/>
    <property type="match status" value="1"/>
</dbReference>
<dbReference type="EMBL" id="AP028056">
    <property type="protein sequence ID" value="BEH03071.1"/>
    <property type="molecule type" value="Genomic_DNA"/>
</dbReference>
<feature type="domain" description="PEP-utilising enzyme C-terminal" evidence="22">
    <location>
        <begin position="258"/>
        <end position="526"/>
    </location>
</feature>
<feature type="active site" description="Tele-phosphohistidine intermediate" evidence="18">
    <location>
        <position position="190"/>
    </location>
</feature>
<evidence type="ECO:0000256" key="15">
    <source>
        <dbReference type="ARBA" id="ARBA00022842"/>
    </source>
</evidence>
<dbReference type="InterPro" id="IPR000121">
    <property type="entry name" value="PEP_util_C"/>
</dbReference>
<dbReference type="SUPFAM" id="SSF51621">
    <property type="entry name" value="Phosphoenolpyruvate/pyruvate domain"/>
    <property type="match status" value="1"/>
</dbReference>
<evidence type="ECO:0000256" key="8">
    <source>
        <dbReference type="ARBA" id="ARBA00022448"/>
    </source>
</evidence>
<evidence type="ECO:0000256" key="17">
    <source>
        <dbReference type="PIRNR" id="PIRNR000732"/>
    </source>
</evidence>
<comment type="similarity">
    <text evidence="5 17">Belongs to the PEP-utilizing enzyme family.</text>
</comment>
<evidence type="ECO:0000256" key="20">
    <source>
        <dbReference type="PIRSR" id="PIRSR000732-3"/>
    </source>
</evidence>
<dbReference type="GO" id="GO:0016301">
    <property type="term" value="F:kinase activity"/>
    <property type="evidence" value="ECO:0007669"/>
    <property type="project" value="UniProtKB-KW"/>
</dbReference>
<keyword evidence="15 17" id="KW-0460">Magnesium</keyword>
<keyword evidence="11 17" id="KW-0808">Transferase</keyword>
<feature type="active site" description="Proton donor" evidence="18">
    <location>
        <position position="490"/>
    </location>
</feature>
<dbReference type="GO" id="GO:0009401">
    <property type="term" value="P:phosphoenolpyruvate-dependent sugar phosphotransferase system"/>
    <property type="evidence" value="ECO:0007669"/>
    <property type="project" value="UniProtKB-KW"/>
</dbReference>
<evidence type="ECO:0000259" key="22">
    <source>
        <dbReference type="Pfam" id="PF02896"/>
    </source>
</evidence>
<keyword evidence="13 17" id="KW-0479">Metal-binding</keyword>
<dbReference type="SUPFAM" id="SSF52009">
    <property type="entry name" value="Phosphohistidine domain"/>
    <property type="match status" value="1"/>
</dbReference>
<dbReference type="KEGG" id="broo:brsh051_23520"/>
<dbReference type="PRINTS" id="PR01736">
    <property type="entry name" value="PHPHTRNFRASE"/>
</dbReference>
<feature type="binding site" evidence="19">
    <location>
        <position position="292"/>
    </location>
    <ligand>
        <name>phosphoenolpyruvate</name>
        <dbReference type="ChEBI" id="CHEBI:58702"/>
    </ligand>
</feature>
<evidence type="ECO:0000256" key="7">
    <source>
        <dbReference type="ARBA" id="ARBA00016544"/>
    </source>
</evidence>
<keyword evidence="8 17" id="KW-0813">Transport</keyword>
<dbReference type="GO" id="GO:0005737">
    <property type="term" value="C:cytoplasm"/>
    <property type="evidence" value="ECO:0007669"/>
    <property type="project" value="UniProtKB-SubCell"/>
</dbReference>
<feature type="binding site" evidence="19">
    <location>
        <position position="453"/>
    </location>
    <ligand>
        <name>phosphoenolpyruvate</name>
        <dbReference type="ChEBI" id="CHEBI:58702"/>
    </ligand>
</feature>
<dbReference type="RefSeq" id="WP_286265226.1">
    <property type="nucleotide sequence ID" value="NZ_AP028056.1"/>
</dbReference>
<evidence type="ECO:0000259" key="23">
    <source>
        <dbReference type="Pfam" id="PF05524"/>
    </source>
</evidence>
<dbReference type="AlphaFoldDB" id="A0AAN0MIC4"/>
<dbReference type="Gene3D" id="3.50.30.10">
    <property type="entry name" value="Phosphohistidine domain"/>
    <property type="match status" value="1"/>
</dbReference>
<dbReference type="InterPro" id="IPR008279">
    <property type="entry name" value="PEP-util_enz_mobile_dom"/>
</dbReference>
<reference evidence="24" key="1">
    <citation type="journal article" date="2024" name="Int. J. Syst. Evol. Microbiol.">
        <title>Brooklawnia propionicigenes sp. nov., a facultatively anaerobic, propionate-producing bacterium isolated from a methanogenic reactor treating waste from cattle farms.</title>
        <authorList>
            <person name="Akita Y."/>
            <person name="Ueki A."/>
            <person name="Tonouchi A."/>
            <person name="Sugawara Y."/>
            <person name="Honma S."/>
            <person name="Kaku N."/>
            <person name="Ueki K."/>
        </authorList>
    </citation>
    <scope>NUCLEOTIDE SEQUENCE</scope>
    <source>
        <strain evidence="24">SH051</strain>
    </source>
</reference>
<dbReference type="EC" id="2.7.3.9" evidence="6 17"/>
<evidence type="ECO:0000256" key="14">
    <source>
        <dbReference type="ARBA" id="ARBA00022777"/>
    </source>
</evidence>
<sequence>MSTIPTHQILHGIGVSAGTAAGPAVLVVPAPGVDATEPPSTDAAADGQRVRDAMKAVSEALLAKAEHAPKTSKPILEATAQLARDRGLAKSVDKELKKGTGITKAVHNAVEEYAVMLTQIGGYMAERVTDLYDIRDRTICQLRGLPAPGVPDLQTPSILVAHDLAPAETATLSKDTVLGIITEAGGPTSHTAILAAQLDIPAVVQAKGAEVIVAGYRVALDGGVGEVIVSPTDAEVELLAERSRRRAAALAGSSGEGATRDGHKVALLANIGTADDARKAAGYDLEGSGLFRTEFLFLERDQAPTLAEQTATYTEVLKAFGDRRVVVRTLDAGADKPLAFADLGPEDNPALGRRGLRLSMVREDLLDTQLQALAAAYEATGRTADLRVMAPMVATLDEAKWFAEKVRPLGLPKVGIMVEIPSAAIMADKLLSVIDFVSIGTNDLSQYTLAADRMQGALAPLLSPWQPALLAMVKSTCLGGRATGKPVGVCGEAGGDPLLALVLVGLGVSSLSMAPSKVATVRAALRLHDYSTCQQMAAFAVDAPTAGDAKVAVETLVAPALRDLL</sequence>
<keyword evidence="12 17" id="KW-0598">Phosphotransferase system</keyword>
<dbReference type="PIRSF" id="PIRSF000732">
    <property type="entry name" value="PTS_enzyme_I"/>
    <property type="match status" value="1"/>
</dbReference>
<dbReference type="Gene3D" id="1.10.274.10">
    <property type="entry name" value="PtsI, HPr-binding domain"/>
    <property type="match status" value="1"/>
</dbReference>
<evidence type="ECO:0000256" key="11">
    <source>
        <dbReference type="ARBA" id="ARBA00022679"/>
    </source>
</evidence>
<dbReference type="GO" id="GO:0008965">
    <property type="term" value="F:phosphoenolpyruvate-protein phosphotransferase activity"/>
    <property type="evidence" value="ECO:0007669"/>
    <property type="project" value="UniProtKB-EC"/>
</dbReference>
<dbReference type="PANTHER" id="PTHR46244:SF3">
    <property type="entry name" value="PHOSPHOENOLPYRUVATE-PROTEIN PHOSPHOTRANSFERASE"/>
    <property type="match status" value="1"/>
</dbReference>
<feature type="binding site" evidence="19">
    <location>
        <position position="328"/>
    </location>
    <ligand>
        <name>phosphoenolpyruvate</name>
        <dbReference type="ChEBI" id="CHEBI:58702"/>
    </ligand>
</feature>
<dbReference type="Pfam" id="PF00391">
    <property type="entry name" value="PEP-utilizers"/>
    <property type="match status" value="1"/>
</dbReference>
<evidence type="ECO:0000256" key="9">
    <source>
        <dbReference type="ARBA" id="ARBA00022490"/>
    </source>
</evidence>
<evidence type="ECO:0000256" key="16">
    <source>
        <dbReference type="ARBA" id="ARBA00033235"/>
    </source>
</evidence>
<evidence type="ECO:0000313" key="25">
    <source>
        <dbReference type="Proteomes" id="UP001431656"/>
    </source>
</evidence>
<proteinExistence type="inferred from homology"/>
<dbReference type="GO" id="GO:0046872">
    <property type="term" value="F:metal ion binding"/>
    <property type="evidence" value="ECO:0007669"/>
    <property type="project" value="UniProtKB-KW"/>
</dbReference>
<evidence type="ECO:0000256" key="6">
    <source>
        <dbReference type="ARBA" id="ARBA00012232"/>
    </source>
</evidence>
<evidence type="ECO:0000256" key="19">
    <source>
        <dbReference type="PIRSR" id="PIRSR000732-2"/>
    </source>
</evidence>
<feature type="binding site" evidence="19">
    <location>
        <begin position="442"/>
        <end position="443"/>
    </location>
    <ligand>
        <name>phosphoenolpyruvate</name>
        <dbReference type="ChEBI" id="CHEBI:58702"/>
    </ligand>
</feature>
<keyword evidence="9 17" id="KW-0963">Cytoplasm</keyword>
<accession>A0AAN0MIC4</accession>
<dbReference type="InterPro" id="IPR024692">
    <property type="entry name" value="PTS_EI"/>
</dbReference>
<keyword evidence="10 17" id="KW-0762">Sugar transport</keyword>
<name>A0AAN0MIC4_9ACTN</name>
<organism evidence="24 25">
    <name type="scientific">Brooklawnia propionicigenes</name>
    <dbReference type="NCBI Taxonomy" id="3041175"/>
    <lineage>
        <taxon>Bacteria</taxon>
        <taxon>Bacillati</taxon>
        <taxon>Actinomycetota</taxon>
        <taxon>Actinomycetes</taxon>
        <taxon>Propionibacteriales</taxon>
        <taxon>Propionibacteriaceae</taxon>
        <taxon>Brooklawnia</taxon>
    </lineage>
</organism>
<dbReference type="InterPro" id="IPR023151">
    <property type="entry name" value="PEP_util_CS"/>
</dbReference>
<evidence type="ECO:0000256" key="1">
    <source>
        <dbReference type="ARBA" id="ARBA00000683"/>
    </source>
</evidence>
<evidence type="ECO:0000256" key="13">
    <source>
        <dbReference type="ARBA" id="ARBA00022723"/>
    </source>
</evidence>
<keyword evidence="14 17" id="KW-0418">Kinase</keyword>
<dbReference type="InterPro" id="IPR008731">
    <property type="entry name" value="PTS_EIN"/>
</dbReference>
<evidence type="ECO:0000256" key="10">
    <source>
        <dbReference type="ARBA" id="ARBA00022597"/>
    </source>
</evidence>
<evidence type="ECO:0000256" key="3">
    <source>
        <dbReference type="ARBA" id="ARBA00002728"/>
    </source>
</evidence>
<evidence type="ECO:0000313" key="24">
    <source>
        <dbReference type="EMBL" id="BEH03071.1"/>
    </source>
</evidence>
<dbReference type="InterPro" id="IPR050499">
    <property type="entry name" value="PEP-utilizing_PTS_enzyme"/>
</dbReference>
<evidence type="ECO:0000259" key="21">
    <source>
        <dbReference type="Pfam" id="PF00391"/>
    </source>
</evidence>
<dbReference type="PANTHER" id="PTHR46244">
    <property type="entry name" value="PHOSPHOENOLPYRUVATE-PROTEIN PHOSPHOTRANSFERASE"/>
    <property type="match status" value="1"/>
</dbReference>
<evidence type="ECO:0000256" key="5">
    <source>
        <dbReference type="ARBA" id="ARBA00007837"/>
    </source>
</evidence>
<evidence type="ECO:0000256" key="12">
    <source>
        <dbReference type="ARBA" id="ARBA00022683"/>
    </source>
</evidence>
<comment type="catalytic activity">
    <reaction evidence="1 17">
        <text>L-histidyl-[protein] + phosphoenolpyruvate = N(pros)-phospho-L-histidyl-[protein] + pyruvate</text>
        <dbReference type="Rhea" id="RHEA:23880"/>
        <dbReference type="Rhea" id="RHEA-COMP:9745"/>
        <dbReference type="Rhea" id="RHEA-COMP:9746"/>
        <dbReference type="ChEBI" id="CHEBI:15361"/>
        <dbReference type="ChEBI" id="CHEBI:29979"/>
        <dbReference type="ChEBI" id="CHEBI:58702"/>
        <dbReference type="ChEBI" id="CHEBI:64837"/>
        <dbReference type="EC" id="2.7.3.9"/>
    </reaction>
</comment>